<evidence type="ECO:0000256" key="1">
    <source>
        <dbReference type="SAM" id="MobiDB-lite"/>
    </source>
</evidence>
<accession>A0ABY9MS32</accession>
<protein>
    <submittedName>
        <fullName evidence="2">Uncharacterized protein</fullName>
    </submittedName>
</protein>
<feature type="compositionally biased region" description="Basic and acidic residues" evidence="1">
    <location>
        <begin position="224"/>
        <end position="238"/>
    </location>
</feature>
<organism evidence="2 3">
    <name type="scientific">Thiothrix lacustris</name>
    <dbReference type="NCBI Taxonomy" id="525917"/>
    <lineage>
        <taxon>Bacteria</taxon>
        <taxon>Pseudomonadati</taxon>
        <taxon>Pseudomonadota</taxon>
        <taxon>Gammaproteobacteria</taxon>
        <taxon>Thiotrichales</taxon>
        <taxon>Thiotrichaceae</taxon>
        <taxon>Thiothrix</taxon>
    </lineage>
</organism>
<name>A0ABY9MS32_9GAMM</name>
<dbReference type="EMBL" id="CP133218">
    <property type="protein sequence ID" value="WML91466.1"/>
    <property type="molecule type" value="Genomic_DNA"/>
</dbReference>
<feature type="compositionally biased region" description="Basic residues" evidence="1">
    <location>
        <begin position="398"/>
        <end position="408"/>
    </location>
</feature>
<proteinExistence type="predicted"/>
<feature type="compositionally biased region" description="Basic and acidic residues" evidence="1">
    <location>
        <begin position="268"/>
        <end position="286"/>
    </location>
</feature>
<sequence length="598" mass="65480">MAYPSPPPLQQKLAALHCATNAQSAQKILTSLNNITRPEQPWPDEWLGQKAESSLHAGLLDIALHTLKSTTERFPELREDAERIALQWNYCDVLKEQKFYNLTFLGKELRKQLAANDSPLQWRGFREWGFLTPDPDDRFVPLLLDEIRIAPSAYHLFLHQIYRQRCFPHPETGLLASEADAPPNTVLNQALALTDITEEVPQAYPFKWDEACEVVAKKPTPPTTKDKPPITKAPDDTPKSIATKTAKKDKPVTPQKRAPVQLAVNKETPNKGERQKSQKKPSEDRVSSPTVYPISTQPEPIALELFSLPQAVEALPEPLGIQGEIGTATEAEQLPPPTPISESPPLAVASVSLPAIMPIAAGGDIPMYIEEEDDTEDDDSTQQSHSTTGIIGTDKNRMNKGKKKGKTKKLRLAGSFADTISLKDGSNSVSASVTWSPKPNWFVSGNASFKDGALGYSWSGGYNDSKPGGWSAQINNWGPISPDEGLALDKAVVNIGKKIKSEKLTKHKLAASTNLSIPVNGKPSLSGTMQWNPKPNVYTRTTASIPLEGGTPNWNYVIGYSNPKPGGLKIEYSNYGKNDFPGDNLKDGAITVSKGWQF</sequence>
<dbReference type="Proteomes" id="UP001236657">
    <property type="component" value="Chromosome"/>
</dbReference>
<evidence type="ECO:0000313" key="3">
    <source>
        <dbReference type="Proteomes" id="UP001236657"/>
    </source>
</evidence>
<keyword evidence="3" id="KW-1185">Reference proteome</keyword>
<evidence type="ECO:0000313" key="2">
    <source>
        <dbReference type="EMBL" id="WML91466.1"/>
    </source>
</evidence>
<feature type="region of interest" description="Disordered" evidence="1">
    <location>
        <begin position="373"/>
        <end position="408"/>
    </location>
</feature>
<dbReference type="RefSeq" id="WP_308896244.1">
    <property type="nucleotide sequence ID" value="NZ_CP133218.1"/>
</dbReference>
<feature type="region of interest" description="Disordered" evidence="1">
    <location>
        <begin position="218"/>
        <end position="294"/>
    </location>
</feature>
<gene>
    <name evidence="2" type="ORF">RCF98_03705</name>
</gene>
<reference evidence="2 3" key="1">
    <citation type="submission" date="2023-08" db="EMBL/GenBank/DDBJ databases">
        <title>New molecular markers tilS and rpoB for phylogenetic and monitoring studies of the genus Thiothrix biodiversity.</title>
        <authorList>
            <person name="Ravin N.V."/>
            <person name="Smolyakov D."/>
            <person name="Markov N.D."/>
            <person name="Beletsky A.V."/>
            <person name="Mardanov A.V."/>
            <person name="Rudenko T.S."/>
            <person name="Grabovich M.Y."/>
        </authorList>
    </citation>
    <scope>NUCLEOTIDE SEQUENCE [LARGE SCALE GENOMIC DNA]</scope>
    <source>
        <strain evidence="2 3">MK1</strain>
    </source>
</reference>